<reference evidence="1" key="2">
    <citation type="journal article" date="2022" name="New Phytol.">
        <title>Evolutionary transition to the ectomycorrhizal habit in the genomes of a hyperdiverse lineage of mushroom-forming fungi.</title>
        <authorList>
            <person name="Looney B."/>
            <person name="Miyauchi S."/>
            <person name="Morin E."/>
            <person name="Drula E."/>
            <person name="Courty P.E."/>
            <person name="Kohler A."/>
            <person name="Kuo A."/>
            <person name="LaButti K."/>
            <person name="Pangilinan J."/>
            <person name="Lipzen A."/>
            <person name="Riley R."/>
            <person name="Andreopoulos W."/>
            <person name="He G."/>
            <person name="Johnson J."/>
            <person name="Nolan M."/>
            <person name="Tritt A."/>
            <person name="Barry K.W."/>
            <person name="Grigoriev I.V."/>
            <person name="Nagy L.G."/>
            <person name="Hibbett D."/>
            <person name="Henrissat B."/>
            <person name="Matheny P.B."/>
            <person name="Labbe J."/>
            <person name="Martin F.M."/>
        </authorList>
    </citation>
    <scope>NUCLEOTIDE SEQUENCE</scope>
    <source>
        <strain evidence="1">HHB10654</strain>
    </source>
</reference>
<accession>A0ACB8SZ16</accession>
<evidence type="ECO:0000313" key="2">
    <source>
        <dbReference type="Proteomes" id="UP000814140"/>
    </source>
</evidence>
<keyword evidence="2" id="KW-1185">Reference proteome</keyword>
<dbReference type="Proteomes" id="UP000814140">
    <property type="component" value="Unassembled WGS sequence"/>
</dbReference>
<protein>
    <submittedName>
        <fullName evidence="1">Uncharacterized protein</fullName>
    </submittedName>
</protein>
<reference evidence="1" key="1">
    <citation type="submission" date="2021-03" db="EMBL/GenBank/DDBJ databases">
        <authorList>
            <consortium name="DOE Joint Genome Institute"/>
            <person name="Ahrendt S."/>
            <person name="Looney B.P."/>
            <person name="Miyauchi S."/>
            <person name="Morin E."/>
            <person name="Drula E."/>
            <person name="Courty P.E."/>
            <person name="Chicoki N."/>
            <person name="Fauchery L."/>
            <person name="Kohler A."/>
            <person name="Kuo A."/>
            <person name="Labutti K."/>
            <person name="Pangilinan J."/>
            <person name="Lipzen A."/>
            <person name="Riley R."/>
            <person name="Andreopoulos W."/>
            <person name="He G."/>
            <person name="Johnson J."/>
            <person name="Barry K.W."/>
            <person name="Grigoriev I.V."/>
            <person name="Nagy L."/>
            <person name="Hibbett D."/>
            <person name="Henrissat B."/>
            <person name="Matheny P.B."/>
            <person name="Labbe J."/>
            <person name="Martin F."/>
        </authorList>
    </citation>
    <scope>NUCLEOTIDE SEQUENCE</scope>
    <source>
        <strain evidence="1">HHB10654</strain>
    </source>
</reference>
<proteinExistence type="predicted"/>
<comment type="caution">
    <text evidence="1">The sequence shown here is derived from an EMBL/GenBank/DDBJ whole genome shotgun (WGS) entry which is preliminary data.</text>
</comment>
<name>A0ACB8SZ16_9AGAM</name>
<dbReference type="EMBL" id="MU277214">
    <property type="protein sequence ID" value="KAI0061096.1"/>
    <property type="molecule type" value="Genomic_DNA"/>
</dbReference>
<evidence type="ECO:0000313" key="1">
    <source>
        <dbReference type="EMBL" id="KAI0061096.1"/>
    </source>
</evidence>
<sequence length="160" mass="18425">MSRIVLSALSAPGRASAVRLTPHFLLGAAFVVAGTVLRLRCYRVLGKHFTYRLTLWDGHKLVKRGPYAYVRHPGYSAVLCLDVGSTLVVFGPGSLFREEQWLGSPWGRAFLWVWGLCRGAEVVYVFYRPVLEDRLLKERFGTEWVMWARKTRYRLLPFVY</sequence>
<organism evidence="1 2">
    <name type="scientific">Artomyces pyxidatus</name>
    <dbReference type="NCBI Taxonomy" id="48021"/>
    <lineage>
        <taxon>Eukaryota</taxon>
        <taxon>Fungi</taxon>
        <taxon>Dikarya</taxon>
        <taxon>Basidiomycota</taxon>
        <taxon>Agaricomycotina</taxon>
        <taxon>Agaricomycetes</taxon>
        <taxon>Russulales</taxon>
        <taxon>Auriscalpiaceae</taxon>
        <taxon>Artomyces</taxon>
    </lineage>
</organism>
<gene>
    <name evidence="1" type="ORF">BV25DRAFT_1870840</name>
</gene>